<proteinExistence type="predicted"/>
<feature type="domain" description="Beta-lactamase-related" evidence="1">
    <location>
        <begin position="10"/>
        <end position="185"/>
    </location>
</feature>
<dbReference type="RefSeq" id="WP_353723248.1">
    <property type="nucleotide sequence ID" value="NZ_CP159289.1"/>
</dbReference>
<dbReference type="AlphaFoldDB" id="A0AAU8FX13"/>
<dbReference type="InterPro" id="IPR050789">
    <property type="entry name" value="Diverse_Enzym_Activities"/>
</dbReference>
<dbReference type="InterPro" id="IPR012338">
    <property type="entry name" value="Beta-lactam/transpept-like"/>
</dbReference>
<dbReference type="InterPro" id="IPR001466">
    <property type="entry name" value="Beta-lactam-related"/>
</dbReference>
<organism evidence="2">
    <name type="scientific">Dyadobacter sp. 676</name>
    <dbReference type="NCBI Taxonomy" id="3088362"/>
    <lineage>
        <taxon>Bacteria</taxon>
        <taxon>Pseudomonadati</taxon>
        <taxon>Bacteroidota</taxon>
        <taxon>Cytophagia</taxon>
        <taxon>Cytophagales</taxon>
        <taxon>Spirosomataceae</taxon>
        <taxon>Dyadobacter</taxon>
    </lineage>
</organism>
<protein>
    <submittedName>
        <fullName evidence="2">Serine hydrolase domain-containing protein</fullName>
        <ecNumber evidence="2">3.1.1.103</ecNumber>
    </submittedName>
</protein>
<evidence type="ECO:0000313" key="2">
    <source>
        <dbReference type="EMBL" id="XCH28018.1"/>
    </source>
</evidence>
<accession>A0AAU8FX13</accession>
<dbReference type="PANTHER" id="PTHR43283">
    <property type="entry name" value="BETA-LACTAMASE-RELATED"/>
    <property type="match status" value="1"/>
</dbReference>
<gene>
    <name evidence="2" type="ORF">ABV298_24625</name>
</gene>
<keyword evidence="2" id="KW-0378">Hydrolase</keyword>
<evidence type="ECO:0000259" key="1">
    <source>
        <dbReference type="Pfam" id="PF00144"/>
    </source>
</evidence>
<dbReference type="SUPFAM" id="SSF56601">
    <property type="entry name" value="beta-lactamase/transpeptidase-like"/>
    <property type="match status" value="1"/>
</dbReference>
<reference evidence="2" key="1">
    <citation type="submission" date="2024-06" db="EMBL/GenBank/DDBJ databases">
        <title>Sequencing and assembly of the genome of Dyadobacter sp. strain 676, a symbiont of Cyamopsis tetragonoloba.</title>
        <authorList>
            <person name="Guro P."/>
            <person name="Sazanova A."/>
            <person name="Kuznetsova I."/>
            <person name="Belimov A."/>
            <person name="Safronova V."/>
        </authorList>
    </citation>
    <scope>NUCLEOTIDE SEQUENCE</scope>
    <source>
        <strain evidence="2">676</strain>
    </source>
</reference>
<dbReference type="Gene3D" id="3.40.710.10">
    <property type="entry name" value="DD-peptidase/beta-lactamase superfamily"/>
    <property type="match status" value="1"/>
</dbReference>
<name>A0AAU8FX13_9BACT</name>
<dbReference type="EC" id="3.1.1.103" evidence="2"/>
<dbReference type="Pfam" id="PF00144">
    <property type="entry name" value="Beta-lactamase"/>
    <property type="match status" value="1"/>
</dbReference>
<sequence length="208" mass="23671">MGDGYTRAGKLTFDFEPGTQTQYSGEGLEYLKHALVKKFKLPFEEIVGKYLLKPDKMIDTRFYWDKNMDEGRFAVAHDRNGEPLPIKKYTQSSAADLLMTTIADYTRFGANVLNKNGLSDHVYREMVTFQDQKQTYGLGWQLFKELKNDEFAIMHSGADPGVRTIIILLPKSQRGIVIFTNSDTGMSLIKNILSRSLDLGDEIIERAK</sequence>
<dbReference type="EMBL" id="CP159289">
    <property type="protein sequence ID" value="XCH28018.1"/>
    <property type="molecule type" value="Genomic_DNA"/>
</dbReference>
<dbReference type="PANTHER" id="PTHR43283:SF18">
    <property type="match status" value="1"/>
</dbReference>
<dbReference type="GO" id="GO:0016787">
    <property type="term" value="F:hydrolase activity"/>
    <property type="evidence" value="ECO:0007669"/>
    <property type="project" value="UniProtKB-KW"/>
</dbReference>